<dbReference type="Pfam" id="PF01979">
    <property type="entry name" value="Amidohydro_1"/>
    <property type="match status" value="1"/>
</dbReference>
<accession>A0ABT8R8H5</accession>
<dbReference type="Gene3D" id="3.20.20.140">
    <property type="entry name" value="Metal-dependent hydrolases"/>
    <property type="match status" value="1"/>
</dbReference>
<evidence type="ECO:0000256" key="1">
    <source>
        <dbReference type="SAM" id="SignalP"/>
    </source>
</evidence>
<dbReference type="InterPro" id="IPR011059">
    <property type="entry name" value="Metal-dep_hydrolase_composite"/>
</dbReference>
<dbReference type="Gene3D" id="2.30.40.10">
    <property type="entry name" value="Urease, subunit C, domain 1"/>
    <property type="match status" value="2"/>
</dbReference>
<evidence type="ECO:0000313" key="3">
    <source>
        <dbReference type="EMBL" id="MDO1446965.1"/>
    </source>
</evidence>
<sequence length="531" mass="59547">MKQTILFLILLSTVTLSTFAQEKEVPKSPPRAEGEGPFNQLIIRGVTLINGTGAPPIGPVDIVVEKNRIKTIKVVGYPGVPIKPESRPTANPGDKELNAEGMYLLPGFIDMHGHSGGAEQGTTAEYVFKLWMAHGITTIRDPSCANGLTWTLEHKNKSIQSTITAPRIEAYAYFGQDAKTPVTSPEAAKEWVKNLAKRGADGIKFFGTRPDIMAAALSEAKLQGLRSACHHAQMDVAWLNVLQTAKMGLTTMEHWYGLPEALFTDRTIQDYPVEYNYQNEQHRFGEAGILWKQAAQPYSEKWNKVMDELIALDFTIDPTFNIYEANRELMLARRAEWHDEYTLPSLWEFYQPSRVSHGSHWHYWGTEQEVAWKENYRLWMTFVNEYKNRGGRVTTGSDSGYIFQLYGFAYIRELELLREAGFHPLEVIRAATLKSAEALGLANEIGSVEVGKLADFVIVEENPLQNLKVLYGTGAIKLNEQNEVTRVGGVKYTIKDGIVYDAKQLLADVRKMVADAKAKSNYQVAQPGVKK</sequence>
<proteinExistence type="predicted"/>
<dbReference type="PANTHER" id="PTHR43135:SF3">
    <property type="entry name" value="ALPHA-D-RIBOSE 1-METHYLPHOSPHONATE 5-TRIPHOSPHATE DIPHOSPHATASE"/>
    <property type="match status" value="1"/>
</dbReference>
<reference evidence="3" key="1">
    <citation type="submission" date="2023-07" db="EMBL/GenBank/DDBJ databases">
        <title>The genome sequence of Rhodocytophaga aerolata KACC 12507.</title>
        <authorList>
            <person name="Zhang X."/>
        </authorList>
    </citation>
    <scope>NUCLEOTIDE SEQUENCE</scope>
    <source>
        <strain evidence="3">KACC 12507</strain>
    </source>
</reference>
<dbReference type="Gene3D" id="3.40.50.10910">
    <property type="entry name" value="Amidohydrolase"/>
    <property type="match status" value="1"/>
</dbReference>
<dbReference type="PANTHER" id="PTHR43135">
    <property type="entry name" value="ALPHA-D-RIBOSE 1-METHYLPHOSPHONATE 5-TRIPHOSPHATE DIPHOSPHATASE"/>
    <property type="match status" value="1"/>
</dbReference>
<dbReference type="Gene3D" id="3.30.110.90">
    <property type="entry name" value="Amidohydrolase"/>
    <property type="match status" value="1"/>
</dbReference>
<keyword evidence="4" id="KW-1185">Reference proteome</keyword>
<dbReference type="InterPro" id="IPR032466">
    <property type="entry name" value="Metal_Hydrolase"/>
</dbReference>
<evidence type="ECO:0000259" key="2">
    <source>
        <dbReference type="Pfam" id="PF01979"/>
    </source>
</evidence>
<dbReference type="EMBL" id="JAUKPO010000005">
    <property type="protein sequence ID" value="MDO1446965.1"/>
    <property type="molecule type" value="Genomic_DNA"/>
</dbReference>
<organism evidence="3 4">
    <name type="scientific">Rhodocytophaga aerolata</name>
    <dbReference type="NCBI Taxonomy" id="455078"/>
    <lineage>
        <taxon>Bacteria</taxon>
        <taxon>Pseudomonadati</taxon>
        <taxon>Bacteroidota</taxon>
        <taxon>Cytophagia</taxon>
        <taxon>Cytophagales</taxon>
        <taxon>Rhodocytophagaceae</taxon>
        <taxon>Rhodocytophaga</taxon>
    </lineage>
</organism>
<feature type="chain" id="PRO_5045211527" evidence="1">
    <location>
        <begin position="21"/>
        <end position="531"/>
    </location>
</feature>
<keyword evidence="1" id="KW-0732">Signal</keyword>
<evidence type="ECO:0000313" key="4">
    <source>
        <dbReference type="Proteomes" id="UP001168528"/>
    </source>
</evidence>
<dbReference type="InterPro" id="IPR006680">
    <property type="entry name" value="Amidohydro-rel"/>
</dbReference>
<protein>
    <submittedName>
        <fullName evidence="3">Amidohydrolase family protein</fullName>
    </submittedName>
</protein>
<comment type="caution">
    <text evidence="3">The sequence shown here is derived from an EMBL/GenBank/DDBJ whole genome shotgun (WGS) entry which is preliminary data.</text>
</comment>
<name>A0ABT8R8H5_9BACT</name>
<dbReference type="SUPFAM" id="SSF51338">
    <property type="entry name" value="Composite domain of metallo-dependent hydrolases"/>
    <property type="match status" value="1"/>
</dbReference>
<dbReference type="SUPFAM" id="SSF51556">
    <property type="entry name" value="Metallo-dependent hydrolases"/>
    <property type="match status" value="1"/>
</dbReference>
<feature type="signal peptide" evidence="1">
    <location>
        <begin position="1"/>
        <end position="20"/>
    </location>
</feature>
<dbReference type="InterPro" id="IPR051781">
    <property type="entry name" value="Metallo-dep_Hydrolase"/>
</dbReference>
<feature type="domain" description="Amidohydrolase-related" evidence="2">
    <location>
        <begin position="385"/>
        <end position="498"/>
    </location>
</feature>
<dbReference type="RefSeq" id="WP_302037768.1">
    <property type="nucleotide sequence ID" value="NZ_JAUKPO010000005.1"/>
</dbReference>
<gene>
    <name evidence="3" type="ORF">Q0590_11915</name>
</gene>
<dbReference type="Proteomes" id="UP001168528">
    <property type="component" value="Unassembled WGS sequence"/>
</dbReference>
<dbReference type="Gene3D" id="1.20.58.520">
    <property type="entry name" value="Amidohydrolase"/>
    <property type="match status" value="1"/>
</dbReference>